<evidence type="ECO:0008006" key="5">
    <source>
        <dbReference type="Google" id="ProtNLM"/>
    </source>
</evidence>
<feature type="region of interest" description="Disordered" evidence="1">
    <location>
        <begin position="23"/>
        <end position="46"/>
    </location>
</feature>
<comment type="caution">
    <text evidence="3">The sequence shown here is derived from an EMBL/GenBank/DDBJ whole genome shotgun (WGS) entry which is preliminary data.</text>
</comment>
<reference evidence="3" key="1">
    <citation type="submission" date="2020-10" db="EMBL/GenBank/DDBJ databases">
        <authorList>
            <person name="Gilroy R."/>
        </authorList>
    </citation>
    <scope>NUCLEOTIDE SEQUENCE</scope>
    <source>
        <strain evidence="3">B1-3475</strain>
    </source>
</reference>
<reference evidence="3" key="2">
    <citation type="journal article" date="2021" name="PeerJ">
        <title>Extensive microbial diversity within the chicken gut microbiome revealed by metagenomics and culture.</title>
        <authorList>
            <person name="Gilroy R."/>
            <person name="Ravi A."/>
            <person name="Getino M."/>
            <person name="Pursley I."/>
            <person name="Horton D.L."/>
            <person name="Alikhan N.F."/>
            <person name="Baker D."/>
            <person name="Gharbi K."/>
            <person name="Hall N."/>
            <person name="Watson M."/>
            <person name="Adriaenssens E.M."/>
            <person name="Foster-Nyarko E."/>
            <person name="Jarju S."/>
            <person name="Secka A."/>
            <person name="Antonio M."/>
            <person name="Oren A."/>
            <person name="Chaudhuri R.R."/>
            <person name="La Ragione R."/>
            <person name="Hildebrand F."/>
            <person name="Pallen M.J."/>
        </authorList>
    </citation>
    <scope>NUCLEOTIDE SEQUENCE</scope>
    <source>
        <strain evidence="3">B1-3475</strain>
    </source>
</reference>
<feature type="signal peptide" evidence="2">
    <location>
        <begin position="1"/>
        <end position="19"/>
    </location>
</feature>
<sequence>MKRLIYFAAALMTMAAVSACNKDLDNTSDPGTDPGTTPEEQTKDAKGQWLVTSITISGTTRDEIFPLALLDIRHTVENAFIISTRVAQEGYDPSAEETPSKDPYDPNYEWIYSSNAAIDSSDKTTEGEWTVVNCGEEAENMIIKYKISSDDVMTCIVSTPNEDDIREADMTVTCTRLDPPVELVDKGDK</sequence>
<evidence type="ECO:0000313" key="3">
    <source>
        <dbReference type="EMBL" id="MBO8455954.1"/>
    </source>
</evidence>
<evidence type="ECO:0000313" key="4">
    <source>
        <dbReference type="Proteomes" id="UP000823617"/>
    </source>
</evidence>
<dbReference type="AlphaFoldDB" id="A0A9D9HLC6"/>
<proteinExistence type="predicted"/>
<protein>
    <recommendedName>
        <fullName evidence="5">Lipocalin-like domain-containing protein</fullName>
    </recommendedName>
</protein>
<dbReference type="EMBL" id="JADIMK010000066">
    <property type="protein sequence ID" value="MBO8455954.1"/>
    <property type="molecule type" value="Genomic_DNA"/>
</dbReference>
<accession>A0A9D9HLC6</accession>
<gene>
    <name evidence="3" type="ORF">IAC08_06075</name>
</gene>
<dbReference type="PROSITE" id="PS51257">
    <property type="entry name" value="PROKAR_LIPOPROTEIN"/>
    <property type="match status" value="1"/>
</dbReference>
<feature type="compositionally biased region" description="Low complexity" evidence="1">
    <location>
        <begin position="29"/>
        <end position="39"/>
    </location>
</feature>
<name>A0A9D9HLC6_9BACT</name>
<dbReference type="Proteomes" id="UP000823617">
    <property type="component" value="Unassembled WGS sequence"/>
</dbReference>
<keyword evidence="2" id="KW-0732">Signal</keyword>
<feature type="chain" id="PRO_5038745724" description="Lipocalin-like domain-containing protein" evidence="2">
    <location>
        <begin position="20"/>
        <end position="189"/>
    </location>
</feature>
<organism evidence="3 4">
    <name type="scientific">Candidatus Cryptobacteroides intestinigallinarum</name>
    <dbReference type="NCBI Taxonomy" id="2840767"/>
    <lineage>
        <taxon>Bacteria</taxon>
        <taxon>Pseudomonadati</taxon>
        <taxon>Bacteroidota</taxon>
        <taxon>Bacteroidia</taxon>
        <taxon>Bacteroidales</taxon>
        <taxon>Candidatus Cryptobacteroides</taxon>
    </lineage>
</organism>
<evidence type="ECO:0000256" key="1">
    <source>
        <dbReference type="SAM" id="MobiDB-lite"/>
    </source>
</evidence>
<evidence type="ECO:0000256" key="2">
    <source>
        <dbReference type="SAM" id="SignalP"/>
    </source>
</evidence>